<comment type="similarity">
    <text evidence="1">Belongs to the EamA transporter family.</text>
</comment>
<evidence type="ECO:0000256" key="1">
    <source>
        <dbReference type="ARBA" id="ARBA00007362"/>
    </source>
</evidence>
<dbReference type="InterPro" id="IPR037185">
    <property type="entry name" value="EmrE-like"/>
</dbReference>
<organism evidence="4 5">
    <name type="scientific">Halonatronomonas betaini</name>
    <dbReference type="NCBI Taxonomy" id="2778430"/>
    <lineage>
        <taxon>Bacteria</taxon>
        <taxon>Bacillati</taxon>
        <taxon>Bacillota</taxon>
        <taxon>Clostridia</taxon>
        <taxon>Halanaerobiales</taxon>
        <taxon>Halarsenatibacteraceae</taxon>
        <taxon>Halonatronomonas</taxon>
    </lineage>
</organism>
<keyword evidence="5" id="KW-1185">Reference proteome</keyword>
<evidence type="ECO:0000313" key="5">
    <source>
        <dbReference type="Proteomes" id="UP000621436"/>
    </source>
</evidence>
<dbReference type="PANTHER" id="PTHR22911">
    <property type="entry name" value="ACYL-MALONYL CONDENSING ENZYME-RELATED"/>
    <property type="match status" value="1"/>
</dbReference>
<dbReference type="InterPro" id="IPR000620">
    <property type="entry name" value="EamA_dom"/>
</dbReference>
<feature type="domain" description="EamA" evidence="3">
    <location>
        <begin position="11"/>
        <end position="144"/>
    </location>
</feature>
<keyword evidence="2" id="KW-1133">Transmembrane helix</keyword>
<comment type="caution">
    <text evidence="4">The sequence shown here is derived from an EMBL/GenBank/DDBJ whole genome shotgun (WGS) entry which is preliminary data.</text>
</comment>
<name>A0A931AU10_9FIRM</name>
<dbReference type="EMBL" id="JADPIE010000002">
    <property type="protein sequence ID" value="MBF8436460.1"/>
    <property type="molecule type" value="Genomic_DNA"/>
</dbReference>
<evidence type="ECO:0000313" key="4">
    <source>
        <dbReference type="EMBL" id="MBF8436460.1"/>
    </source>
</evidence>
<dbReference type="SUPFAM" id="SSF103481">
    <property type="entry name" value="Multidrug resistance efflux transporter EmrE"/>
    <property type="match status" value="2"/>
</dbReference>
<dbReference type="Proteomes" id="UP000621436">
    <property type="component" value="Unassembled WGS sequence"/>
</dbReference>
<feature type="transmembrane region" description="Helical" evidence="2">
    <location>
        <begin position="270"/>
        <end position="288"/>
    </location>
</feature>
<reference evidence="4" key="1">
    <citation type="submission" date="2020-11" db="EMBL/GenBank/DDBJ databases">
        <title>Halonatronomonas betainensis gen. nov., sp. nov. a novel haloalkaliphilic representative of the family Halanaerobiacae capable of betaine degradation.</title>
        <authorList>
            <person name="Boltyanskaya Y."/>
            <person name="Kevbrin V."/>
            <person name="Detkova E."/>
            <person name="Grouzdev D.S."/>
            <person name="Koziaeva V."/>
            <person name="Zhilina T."/>
        </authorList>
    </citation>
    <scope>NUCLEOTIDE SEQUENCE</scope>
    <source>
        <strain evidence="4">Z-7014</strain>
    </source>
</reference>
<dbReference type="AlphaFoldDB" id="A0A931AU10"/>
<evidence type="ECO:0000256" key="2">
    <source>
        <dbReference type="SAM" id="Phobius"/>
    </source>
</evidence>
<dbReference type="Pfam" id="PF00892">
    <property type="entry name" value="EamA"/>
    <property type="match status" value="2"/>
</dbReference>
<sequence length="293" mass="32045">MLEQFKKEYLYGSLAAFLSAVGFGSLPIFAVNAYDAGVNVISLLTFRFVISAIILGILNFKKFDIKEIVDYNFSGLILIGITYAIFNFSYFTAFNLIPTSLAALIFYTYPILVALLAWLLGQEVIGLRKGVAVFIAFTGIYLVYSDFQIVASGIGLMMAVMASLFYAFYILGGNYLLADTQFLHIIFVTCFISAILFAGTGLVRGELGYMHGPNAFIYLSLITIISLISLILFLYGVKYTTPTVASVVSMAEPVVTVLLSFILLAESFSIIQYGGALMILLASLYIVLAGQIK</sequence>
<feature type="transmembrane region" description="Helical" evidence="2">
    <location>
        <begin position="244"/>
        <end position="264"/>
    </location>
</feature>
<accession>A0A931AU10</accession>
<dbReference type="RefSeq" id="WP_270453353.1">
    <property type="nucleotide sequence ID" value="NZ_JADPIE010000002.1"/>
</dbReference>
<protein>
    <submittedName>
        <fullName evidence="4">DMT family transporter</fullName>
    </submittedName>
</protein>
<keyword evidence="2" id="KW-0812">Transmembrane</keyword>
<feature type="domain" description="EamA" evidence="3">
    <location>
        <begin position="154"/>
        <end position="287"/>
    </location>
</feature>
<gene>
    <name evidence="4" type="ORF">I0Q91_05175</name>
</gene>
<feature type="transmembrane region" description="Helical" evidence="2">
    <location>
        <begin position="215"/>
        <end position="237"/>
    </location>
</feature>
<feature type="transmembrane region" description="Helical" evidence="2">
    <location>
        <begin position="182"/>
        <end position="203"/>
    </location>
</feature>
<feature type="transmembrane region" description="Helical" evidence="2">
    <location>
        <begin position="97"/>
        <end position="120"/>
    </location>
</feature>
<feature type="transmembrane region" description="Helical" evidence="2">
    <location>
        <begin position="36"/>
        <end position="59"/>
    </location>
</feature>
<proteinExistence type="inferred from homology"/>
<feature type="transmembrane region" description="Helical" evidence="2">
    <location>
        <begin position="71"/>
        <end position="91"/>
    </location>
</feature>
<dbReference type="GO" id="GO:0016020">
    <property type="term" value="C:membrane"/>
    <property type="evidence" value="ECO:0007669"/>
    <property type="project" value="InterPro"/>
</dbReference>
<keyword evidence="2" id="KW-0472">Membrane</keyword>
<feature type="transmembrane region" description="Helical" evidence="2">
    <location>
        <begin position="9"/>
        <end position="30"/>
    </location>
</feature>
<feature type="transmembrane region" description="Helical" evidence="2">
    <location>
        <begin position="150"/>
        <end position="170"/>
    </location>
</feature>
<feature type="transmembrane region" description="Helical" evidence="2">
    <location>
        <begin position="127"/>
        <end position="144"/>
    </location>
</feature>
<evidence type="ECO:0000259" key="3">
    <source>
        <dbReference type="Pfam" id="PF00892"/>
    </source>
</evidence>